<evidence type="ECO:0008006" key="5">
    <source>
        <dbReference type="Google" id="ProtNLM"/>
    </source>
</evidence>
<dbReference type="AlphaFoldDB" id="A0A511T4L4"/>
<sequence length="291" mass="31998">MKRVGDIMMTRRWLAYVGLCLFVAGCSVRRLPPIALEPVPPHALYLLSSSVLGEERRISVYLPPGYDTAKDARFPVLYMPDGGLQEDFPHVASAVDAAIRAGEMRPLIVVGIENTVRKRDMTGPSEVAADRELVPGSGGSAAFRAFIRDELIPDISRRYRVTGERAVIGESLAGLFLLETFFLQPEMFDTYLVLSPSLWWNGEALVKQAGAHLASRPALRARLYVASANEAEDIVPAVARLNDILQASAPAGLTWEVEPRPDLRHDNIYRSSAPALLRKWLPPVNTAGDAR</sequence>
<dbReference type="EMBL" id="BJXR01000028">
    <property type="protein sequence ID" value="GEN08502.1"/>
    <property type="molecule type" value="Genomic_DNA"/>
</dbReference>
<dbReference type="InterPro" id="IPR050583">
    <property type="entry name" value="Mycobacterial_A85_antigen"/>
</dbReference>
<dbReference type="InterPro" id="IPR029058">
    <property type="entry name" value="AB_hydrolase_fold"/>
</dbReference>
<evidence type="ECO:0000313" key="2">
    <source>
        <dbReference type="EMBL" id="SEU19884.1"/>
    </source>
</evidence>
<evidence type="ECO:0000313" key="1">
    <source>
        <dbReference type="EMBL" id="GEN08502.1"/>
    </source>
</evidence>
<dbReference type="Proteomes" id="UP000183760">
    <property type="component" value="Unassembled WGS sequence"/>
</dbReference>
<dbReference type="Gene3D" id="3.40.50.1820">
    <property type="entry name" value="alpha/beta hydrolase"/>
    <property type="match status" value="1"/>
</dbReference>
<dbReference type="EMBL" id="FOIB01000006">
    <property type="protein sequence ID" value="SEU19884.1"/>
    <property type="molecule type" value="Genomic_DNA"/>
</dbReference>
<gene>
    <name evidence="1" type="ORF">MFU01_35390</name>
    <name evidence="2" type="ORF">SAMN05443572_10668</name>
</gene>
<dbReference type="STRING" id="1334629.MFUL124B02_30965"/>
<protein>
    <recommendedName>
        <fullName evidence="5">Esterase</fullName>
    </recommendedName>
</protein>
<evidence type="ECO:0000313" key="3">
    <source>
        <dbReference type="Proteomes" id="UP000183760"/>
    </source>
</evidence>
<reference evidence="1 4" key="2">
    <citation type="submission" date="2019-07" db="EMBL/GenBank/DDBJ databases">
        <title>Whole genome shotgun sequence of Myxococcus fulvus NBRC 100333.</title>
        <authorList>
            <person name="Hosoyama A."/>
            <person name="Uohara A."/>
            <person name="Ohji S."/>
            <person name="Ichikawa N."/>
        </authorList>
    </citation>
    <scope>NUCLEOTIDE SEQUENCE [LARGE SCALE GENOMIC DNA]</scope>
    <source>
        <strain evidence="1 4">NBRC 100333</strain>
    </source>
</reference>
<reference evidence="2 3" key="1">
    <citation type="submission" date="2016-10" db="EMBL/GenBank/DDBJ databases">
        <authorList>
            <person name="Varghese N."/>
            <person name="Submissions S."/>
        </authorList>
    </citation>
    <scope>NUCLEOTIDE SEQUENCE [LARGE SCALE GENOMIC DNA]</scope>
    <source>
        <strain evidence="2 3">DSM 16525</strain>
    </source>
</reference>
<name>A0A511T4L4_MYXFU</name>
<evidence type="ECO:0000313" key="4">
    <source>
        <dbReference type="Proteomes" id="UP000321514"/>
    </source>
</evidence>
<dbReference type="SUPFAM" id="SSF53474">
    <property type="entry name" value="alpha/beta-Hydrolases"/>
    <property type="match status" value="1"/>
</dbReference>
<dbReference type="InterPro" id="IPR000801">
    <property type="entry name" value="Esterase-like"/>
</dbReference>
<organism evidence="1 4">
    <name type="scientific">Myxococcus fulvus</name>
    <dbReference type="NCBI Taxonomy" id="33"/>
    <lineage>
        <taxon>Bacteria</taxon>
        <taxon>Pseudomonadati</taxon>
        <taxon>Myxococcota</taxon>
        <taxon>Myxococcia</taxon>
        <taxon>Myxococcales</taxon>
        <taxon>Cystobacterineae</taxon>
        <taxon>Myxococcaceae</taxon>
        <taxon>Myxococcus</taxon>
    </lineage>
</organism>
<dbReference type="Pfam" id="PF00756">
    <property type="entry name" value="Esterase"/>
    <property type="match status" value="1"/>
</dbReference>
<proteinExistence type="predicted"/>
<dbReference type="PANTHER" id="PTHR48098">
    <property type="entry name" value="ENTEROCHELIN ESTERASE-RELATED"/>
    <property type="match status" value="1"/>
</dbReference>
<comment type="caution">
    <text evidence="1">The sequence shown here is derived from an EMBL/GenBank/DDBJ whole genome shotgun (WGS) entry which is preliminary data.</text>
</comment>
<dbReference type="PANTHER" id="PTHR48098:SF6">
    <property type="entry name" value="FERRI-BACILLIBACTIN ESTERASE BESA"/>
    <property type="match status" value="1"/>
</dbReference>
<dbReference type="Proteomes" id="UP000321514">
    <property type="component" value="Unassembled WGS sequence"/>
</dbReference>
<dbReference type="PROSITE" id="PS51257">
    <property type="entry name" value="PROKAR_LIPOPROTEIN"/>
    <property type="match status" value="1"/>
</dbReference>
<keyword evidence="3" id="KW-1185">Reference proteome</keyword>
<accession>A0A511T4L4</accession>